<proteinExistence type="predicted"/>
<gene>
    <name evidence="2" type="ORF">TGAM01_v209756</name>
</gene>
<name>A0A2P4ZAI5_9HYPO</name>
<reference evidence="2 3" key="1">
    <citation type="journal article" date="2016" name="Genome Announc.">
        <title>Draft Whole-Genome Sequence of Trichoderma gamsii T6085, a Promising Biocontrol Agent of Fusarium Head Blight on Wheat.</title>
        <authorList>
            <person name="Baroncelli R."/>
            <person name="Zapparata A."/>
            <person name="Piaggeschi G."/>
            <person name="Sarrocco S."/>
            <person name="Vannacci G."/>
        </authorList>
    </citation>
    <scope>NUCLEOTIDE SEQUENCE [LARGE SCALE GENOMIC DNA]</scope>
    <source>
        <strain evidence="2 3">T6085</strain>
    </source>
</reference>
<feature type="region of interest" description="Disordered" evidence="1">
    <location>
        <begin position="20"/>
        <end position="50"/>
    </location>
</feature>
<evidence type="ECO:0000313" key="3">
    <source>
        <dbReference type="Proteomes" id="UP000054821"/>
    </source>
</evidence>
<dbReference type="GeneID" id="29988735"/>
<accession>A0A2P4ZAI5</accession>
<dbReference type="EMBL" id="JPDN02000051">
    <property type="protein sequence ID" value="PON21305.1"/>
    <property type="molecule type" value="Genomic_DNA"/>
</dbReference>
<dbReference type="RefSeq" id="XP_018658193.1">
    <property type="nucleotide sequence ID" value="XM_018808652.1"/>
</dbReference>
<organism evidence="2 3">
    <name type="scientific">Trichoderma gamsii</name>
    <dbReference type="NCBI Taxonomy" id="398673"/>
    <lineage>
        <taxon>Eukaryota</taxon>
        <taxon>Fungi</taxon>
        <taxon>Dikarya</taxon>
        <taxon>Ascomycota</taxon>
        <taxon>Pezizomycotina</taxon>
        <taxon>Sordariomycetes</taxon>
        <taxon>Hypocreomycetidae</taxon>
        <taxon>Hypocreales</taxon>
        <taxon>Hypocreaceae</taxon>
        <taxon>Trichoderma</taxon>
    </lineage>
</organism>
<comment type="caution">
    <text evidence="2">The sequence shown here is derived from an EMBL/GenBank/DDBJ whole genome shotgun (WGS) entry which is preliminary data.</text>
</comment>
<keyword evidence="3" id="KW-1185">Reference proteome</keyword>
<sequence length="125" mass="13958">MYYTWHAVGMMTAQRWNKRESLSPKGTAVRRPVPRGPGTRYRLPKGTRRARNKYGVREAVRATSTAARMRDAEGFLGDAAFSMRLADRAEQELGAHLSCCWAQPPVRPRPSGLALSSDRVQRDGG</sequence>
<evidence type="ECO:0000313" key="2">
    <source>
        <dbReference type="EMBL" id="PON21305.1"/>
    </source>
</evidence>
<dbReference type="AlphaFoldDB" id="A0A2P4ZAI5"/>
<evidence type="ECO:0000256" key="1">
    <source>
        <dbReference type="SAM" id="MobiDB-lite"/>
    </source>
</evidence>
<dbReference type="Proteomes" id="UP000054821">
    <property type="component" value="Unassembled WGS sequence"/>
</dbReference>
<protein>
    <submittedName>
        <fullName evidence="2">Uncharacterized protein</fullName>
    </submittedName>
</protein>